<dbReference type="Proteomes" id="UP000594638">
    <property type="component" value="Unassembled WGS sequence"/>
</dbReference>
<evidence type="ECO:0000313" key="1">
    <source>
        <dbReference type="EMBL" id="CAA2954679.1"/>
    </source>
</evidence>
<comment type="caution">
    <text evidence="1">The sequence shown here is derived from an EMBL/GenBank/DDBJ whole genome shotgun (WGS) entry which is preliminary data.</text>
</comment>
<organism evidence="1 2">
    <name type="scientific">Olea europaea subsp. europaea</name>
    <dbReference type="NCBI Taxonomy" id="158383"/>
    <lineage>
        <taxon>Eukaryota</taxon>
        <taxon>Viridiplantae</taxon>
        <taxon>Streptophyta</taxon>
        <taxon>Embryophyta</taxon>
        <taxon>Tracheophyta</taxon>
        <taxon>Spermatophyta</taxon>
        <taxon>Magnoliopsida</taxon>
        <taxon>eudicotyledons</taxon>
        <taxon>Gunneridae</taxon>
        <taxon>Pentapetalae</taxon>
        <taxon>asterids</taxon>
        <taxon>lamiids</taxon>
        <taxon>Lamiales</taxon>
        <taxon>Oleaceae</taxon>
        <taxon>Oleeae</taxon>
        <taxon>Olea</taxon>
    </lineage>
</organism>
<protein>
    <submittedName>
        <fullName evidence="1">Uncharacterized protein</fullName>
    </submittedName>
</protein>
<proteinExistence type="predicted"/>
<accession>A0A8S0PTB4</accession>
<dbReference type="EMBL" id="CACTIH010000121">
    <property type="protein sequence ID" value="CAA2954679.1"/>
    <property type="molecule type" value="Genomic_DNA"/>
</dbReference>
<keyword evidence="2" id="KW-1185">Reference proteome</keyword>
<dbReference type="AlphaFoldDB" id="A0A8S0PTB4"/>
<reference evidence="1 2" key="1">
    <citation type="submission" date="2019-12" db="EMBL/GenBank/DDBJ databases">
        <authorList>
            <person name="Alioto T."/>
            <person name="Alioto T."/>
            <person name="Gomez Garrido J."/>
        </authorList>
    </citation>
    <scope>NUCLEOTIDE SEQUENCE [LARGE SCALE GENOMIC DNA]</scope>
</reference>
<sequence>MLFAGFEVPVTRYWSLERFIYAATMWLVAGRVKNYEGYIPPKVYSYHTNVGHWYLVTEGLYVSDHEVGRWMR</sequence>
<evidence type="ECO:0000313" key="2">
    <source>
        <dbReference type="Proteomes" id="UP000594638"/>
    </source>
</evidence>
<dbReference type="Gramene" id="OE9A084254T1">
    <property type="protein sequence ID" value="OE9A084254C1"/>
    <property type="gene ID" value="OE9A084254"/>
</dbReference>
<name>A0A8S0PTB4_OLEEU</name>
<gene>
    <name evidence="1" type="ORF">OLEA9_A084254</name>
</gene>